<dbReference type="AlphaFoldDB" id="A0AAF0QRE4"/>
<dbReference type="InterPro" id="IPR005162">
    <property type="entry name" value="Retrotrans_gag_dom"/>
</dbReference>
<sequence length="134" mass="15532">MDRLPRSGISNLDRLSSSGIIMGLVAMFRHNHWIGIIKHCAQVFLGSENEDAYEFILDCSERLHKLGIVHQHGVEFVSFQLQKKYVPRTLRDRKKDKFIDLEQGGMNVAAYEVKFHVLSRYATQLVTTEEERIQ</sequence>
<reference evidence="2" key="1">
    <citation type="submission" date="2023-08" db="EMBL/GenBank/DDBJ databases">
        <title>A de novo genome assembly of Solanum verrucosum Schlechtendal, a Mexican diploid species geographically isolated from the other diploid A-genome species in potato relatives.</title>
        <authorList>
            <person name="Hosaka K."/>
        </authorList>
    </citation>
    <scope>NUCLEOTIDE SEQUENCE</scope>
    <source>
        <tissue evidence="2">Young leaves</tissue>
    </source>
</reference>
<dbReference type="EMBL" id="CP133615">
    <property type="protein sequence ID" value="WMV27245.1"/>
    <property type="molecule type" value="Genomic_DNA"/>
</dbReference>
<evidence type="ECO:0000313" key="2">
    <source>
        <dbReference type="EMBL" id="WMV27245.1"/>
    </source>
</evidence>
<gene>
    <name evidence="2" type="ORF">MTR67_020630</name>
</gene>
<organism evidence="2 3">
    <name type="scientific">Solanum verrucosum</name>
    <dbReference type="NCBI Taxonomy" id="315347"/>
    <lineage>
        <taxon>Eukaryota</taxon>
        <taxon>Viridiplantae</taxon>
        <taxon>Streptophyta</taxon>
        <taxon>Embryophyta</taxon>
        <taxon>Tracheophyta</taxon>
        <taxon>Spermatophyta</taxon>
        <taxon>Magnoliopsida</taxon>
        <taxon>eudicotyledons</taxon>
        <taxon>Gunneridae</taxon>
        <taxon>Pentapetalae</taxon>
        <taxon>asterids</taxon>
        <taxon>lamiids</taxon>
        <taxon>Solanales</taxon>
        <taxon>Solanaceae</taxon>
        <taxon>Solanoideae</taxon>
        <taxon>Solaneae</taxon>
        <taxon>Solanum</taxon>
    </lineage>
</organism>
<accession>A0AAF0QRE4</accession>
<evidence type="ECO:0000313" key="3">
    <source>
        <dbReference type="Proteomes" id="UP001234989"/>
    </source>
</evidence>
<protein>
    <recommendedName>
        <fullName evidence="1">Retrotransposon gag domain-containing protein</fullName>
    </recommendedName>
</protein>
<evidence type="ECO:0000259" key="1">
    <source>
        <dbReference type="Pfam" id="PF03732"/>
    </source>
</evidence>
<dbReference type="Pfam" id="PF03732">
    <property type="entry name" value="Retrotrans_gag"/>
    <property type="match status" value="1"/>
</dbReference>
<name>A0AAF0QRE4_SOLVR</name>
<keyword evidence="3" id="KW-1185">Reference proteome</keyword>
<feature type="domain" description="Retrotransposon gag" evidence="1">
    <location>
        <begin position="80"/>
        <end position="133"/>
    </location>
</feature>
<proteinExistence type="predicted"/>
<dbReference type="Proteomes" id="UP001234989">
    <property type="component" value="Chromosome 4"/>
</dbReference>